<evidence type="ECO:0000313" key="1">
    <source>
        <dbReference type="EMBL" id="SBT49554.1"/>
    </source>
</evidence>
<dbReference type="EMBL" id="FLRD01000154">
    <property type="protein sequence ID" value="SBT49554.1"/>
    <property type="molecule type" value="Genomic_DNA"/>
</dbReference>
<gene>
    <name evidence="1" type="ORF">POVWA1_059770</name>
</gene>
<evidence type="ECO:0000313" key="2">
    <source>
        <dbReference type="Proteomes" id="UP000078555"/>
    </source>
</evidence>
<dbReference type="Proteomes" id="UP000078555">
    <property type="component" value="Unassembled WGS sequence"/>
</dbReference>
<sequence>MINYWKNGHNKRVKRMQYARRNRDTQSEGELCQWEKQHGCKAFEREWGSEREMNDGDWESVKCIKWSGKRCSANERVRKAAQSLDNPHCRFALTGNDHFDIMQGYNLPEDVTHLPRRKLLRNGSA</sequence>
<name>A0A1A9A0D8_PLAOA</name>
<reference evidence="2" key="1">
    <citation type="submission" date="2016-05" db="EMBL/GenBank/DDBJ databases">
        <authorList>
            <person name="Naeem Raeece"/>
        </authorList>
    </citation>
    <scope>NUCLEOTIDE SEQUENCE [LARGE SCALE GENOMIC DNA]</scope>
</reference>
<accession>A0A1A9A0D8</accession>
<proteinExistence type="predicted"/>
<organism evidence="1 2">
    <name type="scientific">Plasmodium ovale wallikeri</name>
    <dbReference type="NCBI Taxonomy" id="864142"/>
    <lineage>
        <taxon>Eukaryota</taxon>
        <taxon>Sar</taxon>
        <taxon>Alveolata</taxon>
        <taxon>Apicomplexa</taxon>
        <taxon>Aconoidasida</taxon>
        <taxon>Haemosporida</taxon>
        <taxon>Plasmodiidae</taxon>
        <taxon>Plasmodium</taxon>
        <taxon>Plasmodium (Plasmodium)</taxon>
    </lineage>
</organism>
<dbReference type="AlphaFoldDB" id="A0A1A9A0D8"/>
<protein>
    <submittedName>
        <fullName evidence="1">Uncharacterized protein</fullName>
    </submittedName>
</protein>
<keyword evidence="2" id="KW-1185">Reference proteome</keyword>